<dbReference type="EMBL" id="GEDG01014897">
    <property type="protein sequence ID" value="JAP23970.1"/>
    <property type="molecule type" value="Transcribed_RNA"/>
</dbReference>
<protein>
    <submittedName>
        <fullName evidence="2">Putative ovule protein</fullName>
    </submittedName>
</protein>
<sequence>MAAITTRNSGSMPCQDMGQKTSNVQLISTEGNKNWQKSSSPLSSRPIILSTIAYTSSTGNNQCSGRSIRKKKKKELKGIETHFKQKLLIIHFLCLKSIRRLLGFLQ</sequence>
<reference evidence="2" key="1">
    <citation type="submission" date="2015-12" db="EMBL/GenBank/DDBJ databases">
        <title>Gene expression during late stages of embryo sac development: a critical building block for successful pollen-pistil interactions.</title>
        <authorList>
            <person name="Liu Y."/>
            <person name="Joly V."/>
            <person name="Sabar M."/>
            <person name="Matton D.P."/>
        </authorList>
    </citation>
    <scope>NUCLEOTIDE SEQUENCE</scope>
</reference>
<name>A0A0V0HV39_SOLCH</name>
<accession>A0A0V0HV39</accession>
<organism evidence="2">
    <name type="scientific">Solanum chacoense</name>
    <name type="common">Chaco potato</name>
    <dbReference type="NCBI Taxonomy" id="4108"/>
    <lineage>
        <taxon>Eukaryota</taxon>
        <taxon>Viridiplantae</taxon>
        <taxon>Streptophyta</taxon>
        <taxon>Embryophyta</taxon>
        <taxon>Tracheophyta</taxon>
        <taxon>Spermatophyta</taxon>
        <taxon>Magnoliopsida</taxon>
        <taxon>eudicotyledons</taxon>
        <taxon>Gunneridae</taxon>
        <taxon>Pentapetalae</taxon>
        <taxon>asterids</taxon>
        <taxon>lamiids</taxon>
        <taxon>Solanales</taxon>
        <taxon>Solanaceae</taxon>
        <taxon>Solanoideae</taxon>
        <taxon>Solaneae</taxon>
        <taxon>Solanum</taxon>
    </lineage>
</organism>
<dbReference type="EMBL" id="GEDG01014595">
    <property type="protein sequence ID" value="JAP24245.1"/>
    <property type="molecule type" value="Transcribed_RNA"/>
</dbReference>
<evidence type="ECO:0000313" key="2">
    <source>
        <dbReference type="EMBL" id="JAP24245.1"/>
    </source>
</evidence>
<feature type="region of interest" description="Disordered" evidence="1">
    <location>
        <begin position="1"/>
        <end position="22"/>
    </location>
</feature>
<proteinExistence type="predicted"/>
<dbReference type="AlphaFoldDB" id="A0A0V0HV39"/>
<evidence type="ECO:0000256" key="1">
    <source>
        <dbReference type="SAM" id="MobiDB-lite"/>
    </source>
</evidence>